<sequence>MKSCRRRVPSNPHTAPPTWGAVFRMRPSSYRNSLKRAAQPR</sequence>
<protein>
    <submittedName>
        <fullName evidence="2">Uncharacterized protein</fullName>
    </submittedName>
</protein>
<accession>A0A9E7J614</accession>
<dbReference type="Proteomes" id="UP001056479">
    <property type="component" value="Segment"/>
</dbReference>
<organism evidence="2 3">
    <name type="scientific">Xanthomonas phage Langgrundblatt1</name>
    <dbReference type="NCBI Taxonomy" id="2939128"/>
    <lineage>
        <taxon>Viruses</taxon>
        <taxon>Duplodnaviria</taxon>
        <taxon>Heunggongvirae</taxon>
        <taxon>Uroviricota</taxon>
        <taxon>Caudoviricetes</taxon>
        <taxon>Stanbaylleyvirinae</taxon>
        <taxon>Shirevirus</taxon>
        <taxon>Shirevirus langgrundblatt1</taxon>
    </lineage>
</organism>
<name>A0A9E7J614_9CAUD</name>
<evidence type="ECO:0000256" key="1">
    <source>
        <dbReference type="SAM" id="MobiDB-lite"/>
    </source>
</evidence>
<proteinExistence type="predicted"/>
<gene>
    <name evidence="2" type="ORF">Langgrundblatt1_BL10059</name>
</gene>
<reference evidence="2" key="1">
    <citation type="journal article" date="2022" name="Viruses">
        <title>Isolation of novel Xanthomonas phages for the plant pathogens X. translucens and X. campestris.</title>
        <authorList>
            <person name="Erdrich S.H."/>
            <person name="Sharma V."/>
            <person name="Schurr U."/>
            <person name="Arsova B."/>
            <person name="Frunzke J."/>
        </authorList>
    </citation>
    <scope>NUCLEOTIDE SEQUENCE</scope>
</reference>
<evidence type="ECO:0000313" key="2">
    <source>
        <dbReference type="EMBL" id="URA06824.1"/>
    </source>
</evidence>
<feature type="region of interest" description="Disordered" evidence="1">
    <location>
        <begin position="1"/>
        <end position="21"/>
    </location>
</feature>
<evidence type="ECO:0000313" key="3">
    <source>
        <dbReference type="Proteomes" id="UP001056479"/>
    </source>
</evidence>
<keyword evidence="3" id="KW-1185">Reference proteome</keyword>
<dbReference type="EMBL" id="ON189042">
    <property type="protein sequence ID" value="URA06824.1"/>
    <property type="molecule type" value="Genomic_DNA"/>
</dbReference>